<evidence type="ECO:0000256" key="5">
    <source>
        <dbReference type="ARBA" id="ARBA00022516"/>
    </source>
</evidence>
<dbReference type="eggNOG" id="COG1020">
    <property type="taxonomic scope" value="Bacteria"/>
</dbReference>
<gene>
    <name evidence="15" type="ORF">AUCHE_08_06090</name>
</gene>
<dbReference type="Pfam" id="PF06974">
    <property type="entry name" value="WS_DGAT_C"/>
    <property type="match status" value="1"/>
</dbReference>
<keyword evidence="8 11" id="KW-0443">Lipid metabolism</keyword>
<evidence type="ECO:0000259" key="13">
    <source>
        <dbReference type="Pfam" id="PF03007"/>
    </source>
</evidence>
<dbReference type="InterPro" id="IPR054206">
    <property type="entry name" value="DUF6912"/>
</dbReference>
<evidence type="ECO:0000256" key="3">
    <source>
        <dbReference type="ARBA" id="ARBA00009587"/>
    </source>
</evidence>
<dbReference type="InterPro" id="IPR014292">
    <property type="entry name" value="Acyl_transf_WS/DGAT"/>
</dbReference>
<dbReference type="GO" id="GO:0001666">
    <property type="term" value="P:response to hypoxia"/>
    <property type="evidence" value="ECO:0007669"/>
    <property type="project" value="TreeGrafter"/>
</dbReference>
<evidence type="ECO:0000256" key="9">
    <source>
        <dbReference type="ARBA" id="ARBA00023315"/>
    </source>
</evidence>
<name>K6W952_9MICO</name>
<dbReference type="AlphaFoldDB" id="K6W952"/>
<feature type="region of interest" description="Disordered" evidence="12">
    <location>
        <begin position="154"/>
        <end position="175"/>
    </location>
</feature>
<evidence type="ECO:0000256" key="2">
    <source>
        <dbReference type="ARBA" id="ARBA00005189"/>
    </source>
</evidence>
<dbReference type="PANTHER" id="PTHR31650">
    <property type="entry name" value="O-ACYLTRANSFERASE (WSD1-LIKE) FAMILY PROTEIN"/>
    <property type="match status" value="1"/>
</dbReference>
<comment type="similarity">
    <text evidence="3 11">Belongs to the long-chain O-acyltransferase family.</text>
</comment>
<comment type="pathway">
    <text evidence="1 11">Glycerolipid metabolism; triacylglycerol biosynthesis.</text>
</comment>
<sequence length="625" mass="67574">MEDHLSPLGTSFLYLESPTTAMHAGSVLLLEAGPEGIDRQQLTELVISRTAGVRRYRQKVREIPGRIAPPIWVDAADFDPTYHIRHSALPRPGTQEQLEEFVARIMSRPLDRSHPLWELYIVEGLRDGQIALVTKTHQALVDGIAAVDIPQLLLDPEPAPDGERPPEPAPSREPTDTELFASSLMTLATRPQRWFDLAAGGLSELTDMAGKVLGHTRTIAGAMARTAADPAPPSPLNTTVGVARRIALTRVPLTDFRDVRDSYHHLSNIRECTVTDVVLTVLTGALRSWLQSRGEPVHDAARVRALVPVSVVDSETAVGMGPSVRACFVDLPVGEPDPLMRLDQITFQMRRQVGGGRAVRGHALAQIAGFAPSTLHHVGAQLGHAAARRFFNLVITNVPGPEHTLWVAGARMTICYPIIPLAQGQSLSIGLTSYAGTVGIGFNGDRGTMQDLGTFPTFTRESLNELTTALDTDRPTSRTSEEDGHVRDIRVYLALGEDGLTRLAEGHPLDVGKVRASAVTAQVRAAFPEDDEEDLEYDALLVAAEIVAEEKPGTRVVVAAVDLPISTLTVVEDGDGWVGFEVVLDRPVHAADLVAVHAAETGAGPDDELLWYDVTELGRLARGEL</sequence>
<dbReference type="PANTHER" id="PTHR31650:SF1">
    <property type="entry name" value="WAX ESTER SYNTHASE_DIACYLGLYCEROL ACYLTRANSFERASE 4-RELATED"/>
    <property type="match status" value="1"/>
</dbReference>
<reference evidence="15 16" key="1">
    <citation type="submission" date="2012-08" db="EMBL/GenBank/DDBJ databases">
        <title>Whole genome shotgun sequence of Austwickia chelonae NBRC 105200.</title>
        <authorList>
            <person name="Yoshida I."/>
            <person name="Hosoyama A."/>
            <person name="Tsuchikane K."/>
            <person name="Katsumata H."/>
            <person name="Ando Y."/>
            <person name="Ohji S."/>
            <person name="Hamada M."/>
            <person name="Tamura T."/>
            <person name="Yamazoe A."/>
            <person name="Yamazaki S."/>
            <person name="Fujita N."/>
        </authorList>
    </citation>
    <scope>NUCLEOTIDE SEQUENCE [LARGE SCALE GENOMIC DNA]</scope>
    <source>
        <strain evidence="15 16">NBRC 105200</strain>
    </source>
</reference>
<dbReference type="GO" id="GO:0071731">
    <property type="term" value="P:response to nitric oxide"/>
    <property type="evidence" value="ECO:0007669"/>
    <property type="project" value="TreeGrafter"/>
</dbReference>
<evidence type="ECO:0000256" key="12">
    <source>
        <dbReference type="SAM" id="MobiDB-lite"/>
    </source>
</evidence>
<dbReference type="EMBL" id="BAGZ01000008">
    <property type="protein sequence ID" value="GAB78362.1"/>
    <property type="molecule type" value="Genomic_DNA"/>
</dbReference>
<dbReference type="Pfam" id="PF03007">
    <property type="entry name" value="WS_DGAT_cat"/>
    <property type="match status" value="1"/>
</dbReference>
<evidence type="ECO:0000256" key="1">
    <source>
        <dbReference type="ARBA" id="ARBA00004771"/>
    </source>
</evidence>
<comment type="pathway">
    <text evidence="2">Lipid metabolism.</text>
</comment>
<evidence type="ECO:0000256" key="10">
    <source>
        <dbReference type="ARBA" id="ARBA00048109"/>
    </source>
</evidence>
<dbReference type="GO" id="GO:0005886">
    <property type="term" value="C:plasma membrane"/>
    <property type="evidence" value="ECO:0007669"/>
    <property type="project" value="TreeGrafter"/>
</dbReference>
<dbReference type="GO" id="GO:0051701">
    <property type="term" value="P:biological process involved in interaction with host"/>
    <property type="evidence" value="ECO:0007669"/>
    <property type="project" value="TreeGrafter"/>
</dbReference>
<dbReference type="InterPro" id="IPR004255">
    <property type="entry name" value="O-acyltransferase_WSD1_N"/>
</dbReference>
<proteinExistence type="inferred from homology"/>
<evidence type="ECO:0000256" key="7">
    <source>
        <dbReference type="ARBA" id="ARBA00022798"/>
    </source>
</evidence>
<dbReference type="NCBIfam" id="TIGR02946">
    <property type="entry name" value="acyl_WS_DGAT"/>
    <property type="match status" value="1"/>
</dbReference>
<dbReference type="GO" id="GO:0006071">
    <property type="term" value="P:glycerol metabolic process"/>
    <property type="evidence" value="ECO:0007669"/>
    <property type="project" value="UniProtKB-KW"/>
</dbReference>
<keyword evidence="9 11" id="KW-0012">Acyltransferase</keyword>
<feature type="domain" description="O-acyltransferase WSD1 C-terminal" evidence="14">
    <location>
        <begin position="324"/>
        <end position="466"/>
    </location>
</feature>
<dbReference type="SUPFAM" id="SSF52777">
    <property type="entry name" value="CoA-dependent acyltransferases"/>
    <property type="match status" value="1"/>
</dbReference>
<evidence type="ECO:0000256" key="8">
    <source>
        <dbReference type="ARBA" id="ARBA00023098"/>
    </source>
</evidence>
<dbReference type="InterPro" id="IPR045034">
    <property type="entry name" value="O-acyltransferase_WSD1-like"/>
</dbReference>
<evidence type="ECO:0000313" key="16">
    <source>
        <dbReference type="Proteomes" id="UP000008495"/>
    </source>
</evidence>
<organism evidence="15 16">
    <name type="scientific">Austwickia chelonae NBRC 105200</name>
    <dbReference type="NCBI Taxonomy" id="1184607"/>
    <lineage>
        <taxon>Bacteria</taxon>
        <taxon>Bacillati</taxon>
        <taxon>Actinomycetota</taxon>
        <taxon>Actinomycetes</taxon>
        <taxon>Micrococcales</taxon>
        <taxon>Dermatophilaceae</taxon>
        <taxon>Austwickia</taxon>
    </lineage>
</organism>
<evidence type="ECO:0000259" key="14">
    <source>
        <dbReference type="Pfam" id="PF06974"/>
    </source>
</evidence>
<dbReference type="Pfam" id="PF21853">
    <property type="entry name" value="DUF6912"/>
    <property type="match status" value="1"/>
</dbReference>
<evidence type="ECO:0000313" key="15">
    <source>
        <dbReference type="EMBL" id="GAB78362.1"/>
    </source>
</evidence>
<dbReference type="UniPathway" id="UPA00282"/>
<accession>K6W952</accession>
<dbReference type="InterPro" id="IPR009721">
    <property type="entry name" value="O-acyltransferase_WSD1_C"/>
</dbReference>
<evidence type="ECO:0000256" key="11">
    <source>
        <dbReference type="RuleBase" id="RU361241"/>
    </source>
</evidence>
<keyword evidence="6 11" id="KW-0808">Transferase</keyword>
<keyword evidence="5 11" id="KW-0444">Lipid biosynthesis</keyword>
<dbReference type="GO" id="GO:0004144">
    <property type="term" value="F:diacylglycerol O-acyltransferase activity"/>
    <property type="evidence" value="ECO:0007669"/>
    <property type="project" value="UniProtKB-EC"/>
</dbReference>
<dbReference type="STRING" id="100225.SAMN05421595_0879"/>
<keyword evidence="7 11" id="KW-0319">Glycerol metabolism</keyword>
<keyword evidence="16" id="KW-1185">Reference proteome</keyword>
<evidence type="ECO:0000256" key="4">
    <source>
        <dbReference type="ARBA" id="ARBA00013244"/>
    </source>
</evidence>
<dbReference type="Proteomes" id="UP000008495">
    <property type="component" value="Unassembled WGS sequence"/>
</dbReference>
<protein>
    <recommendedName>
        <fullName evidence="4 11">Diacylglycerol O-acyltransferase</fullName>
        <ecNumber evidence="4 11">2.3.1.20</ecNumber>
    </recommendedName>
</protein>
<comment type="caution">
    <text evidence="15">The sequence shown here is derived from an EMBL/GenBank/DDBJ whole genome shotgun (WGS) entry which is preliminary data.</text>
</comment>
<comment type="catalytic activity">
    <reaction evidence="10 11">
        <text>an acyl-CoA + a 1,2-diacyl-sn-glycerol = a triacyl-sn-glycerol + CoA</text>
        <dbReference type="Rhea" id="RHEA:10868"/>
        <dbReference type="ChEBI" id="CHEBI:17815"/>
        <dbReference type="ChEBI" id="CHEBI:57287"/>
        <dbReference type="ChEBI" id="CHEBI:58342"/>
        <dbReference type="ChEBI" id="CHEBI:64615"/>
        <dbReference type="EC" id="2.3.1.20"/>
    </reaction>
</comment>
<evidence type="ECO:0000256" key="6">
    <source>
        <dbReference type="ARBA" id="ARBA00022679"/>
    </source>
</evidence>
<feature type="domain" description="O-acyltransferase WSD1-like N-terminal" evidence="13">
    <location>
        <begin position="5"/>
        <end position="263"/>
    </location>
</feature>
<dbReference type="EC" id="2.3.1.20" evidence="4 11"/>
<dbReference type="GO" id="GO:0019432">
    <property type="term" value="P:triglyceride biosynthetic process"/>
    <property type="evidence" value="ECO:0007669"/>
    <property type="project" value="UniProtKB-UniPathway"/>
</dbReference>